<evidence type="ECO:0000256" key="1">
    <source>
        <dbReference type="SAM" id="MobiDB-lite"/>
    </source>
</evidence>
<evidence type="ECO:0000313" key="4">
    <source>
        <dbReference type="Proteomes" id="UP001367513"/>
    </source>
</evidence>
<dbReference type="Proteomes" id="UP001367513">
    <property type="component" value="Unassembled WGS sequence"/>
</dbReference>
<keyword evidence="2" id="KW-0812">Transmembrane</keyword>
<reference evidence="3 4" key="1">
    <citation type="submission" date="2024-03" db="EMBL/GenBank/DDBJ databases">
        <title>Draft genome sequence of Pseudonocardia carboxydivorans JCM 14827.</title>
        <authorList>
            <person name="Duangmal K."/>
        </authorList>
    </citation>
    <scope>NUCLEOTIDE SEQUENCE [LARGE SCALE GENOMIC DNA]</scope>
    <source>
        <strain evidence="3 4">JCM 14827</strain>
    </source>
</reference>
<evidence type="ECO:0000256" key="2">
    <source>
        <dbReference type="SAM" id="Phobius"/>
    </source>
</evidence>
<gene>
    <name evidence="3" type="ORF">WG925_23800</name>
</gene>
<feature type="region of interest" description="Disordered" evidence="1">
    <location>
        <begin position="60"/>
        <end position="84"/>
    </location>
</feature>
<dbReference type="RefSeq" id="WP_346102262.1">
    <property type="nucleotide sequence ID" value="NZ_BAAAOD010000008.1"/>
</dbReference>
<protein>
    <recommendedName>
        <fullName evidence="5">PknH-like protein</fullName>
    </recommendedName>
</protein>
<dbReference type="EMBL" id="JBBPIX010000017">
    <property type="protein sequence ID" value="MEK6466774.1"/>
    <property type="molecule type" value="Genomic_DNA"/>
</dbReference>
<keyword evidence="2" id="KW-1133">Transmembrane helix</keyword>
<organism evidence="3 4">
    <name type="scientific">Pseudonocardia alni subsp. carboxydivorans</name>
    <dbReference type="NCBI Taxonomy" id="415010"/>
    <lineage>
        <taxon>Bacteria</taxon>
        <taxon>Bacillati</taxon>
        <taxon>Actinomycetota</taxon>
        <taxon>Actinomycetes</taxon>
        <taxon>Pseudonocardiales</taxon>
        <taxon>Pseudonocardiaceae</taxon>
        <taxon>Pseudonocardia</taxon>
    </lineage>
</organism>
<comment type="caution">
    <text evidence="3">The sequence shown here is derived from an EMBL/GenBank/DDBJ whole genome shotgun (WGS) entry which is preliminary data.</text>
</comment>
<feature type="compositionally biased region" description="Low complexity" evidence="1">
    <location>
        <begin position="61"/>
        <end position="70"/>
    </location>
</feature>
<name>A0ABU9AK16_PSEA5</name>
<accession>A0ABU9AK16</accession>
<evidence type="ECO:0000313" key="3">
    <source>
        <dbReference type="EMBL" id="MEK6466774.1"/>
    </source>
</evidence>
<evidence type="ECO:0008006" key="5">
    <source>
        <dbReference type="Google" id="ProtNLM"/>
    </source>
</evidence>
<keyword evidence="2" id="KW-0472">Membrane</keyword>
<feature type="transmembrane region" description="Helical" evidence="2">
    <location>
        <begin position="34"/>
        <end position="54"/>
    </location>
</feature>
<keyword evidence="4" id="KW-1185">Reference proteome</keyword>
<feature type="region of interest" description="Disordered" evidence="1">
    <location>
        <begin position="1"/>
        <end position="30"/>
    </location>
</feature>
<feature type="compositionally biased region" description="Pro residues" evidence="1">
    <location>
        <begin position="14"/>
        <end position="23"/>
    </location>
</feature>
<proteinExistence type="predicted"/>
<feature type="compositionally biased region" description="Low complexity" evidence="1">
    <location>
        <begin position="1"/>
        <end position="13"/>
    </location>
</feature>
<sequence length="259" mass="24255">MTSGRTTTTDRPAPATPSRPGAPSPGSGRRLRPALAAAVAVLVVAGAVAGLGGIRPDSTTAAPAGSAGPAAPAPAPAPEPAAFAVTPPPGWTAPTAGAPALDVFGVPFARLAEAPPFAAGDCPVGAAPRGVAAAALVAVPAGTTVEQAAQAFARGTGESAYAGSAPQVAVGPPGPRPGSGEPGTWVEATVRTDGTASGAGGCRATDGAVGVLAVPRTQARDGSVGVAMLVVAADAGGGPGDAVPRSALTDLAASAVRPG</sequence>